<keyword evidence="3" id="KW-1185">Reference proteome</keyword>
<dbReference type="AlphaFoldDB" id="A0A699YXX1"/>
<accession>A0A699YXX1</accession>
<evidence type="ECO:0000313" key="3">
    <source>
        <dbReference type="Proteomes" id="UP000485058"/>
    </source>
</evidence>
<sequence>MSATATNLHASMHCDFATQAHASLVTTLHFALSLHESTGKLKLLEVATAVSSRNGLKEAEGHCQAKAGPNKEIESVPLAARKATRGSKGRVGNEAAPAPSAERADVQGRPAMQIRMV</sequence>
<reference evidence="2 3" key="1">
    <citation type="submission" date="2020-02" db="EMBL/GenBank/DDBJ databases">
        <title>Draft genome sequence of Haematococcus lacustris strain NIES-144.</title>
        <authorList>
            <person name="Morimoto D."/>
            <person name="Nakagawa S."/>
            <person name="Yoshida T."/>
            <person name="Sawayama S."/>
        </authorList>
    </citation>
    <scope>NUCLEOTIDE SEQUENCE [LARGE SCALE GENOMIC DNA]</scope>
    <source>
        <strain evidence="2 3">NIES-144</strain>
    </source>
</reference>
<evidence type="ECO:0000313" key="2">
    <source>
        <dbReference type="EMBL" id="GFH11409.1"/>
    </source>
</evidence>
<gene>
    <name evidence="2" type="ORF">HaLaN_06901</name>
</gene>
<dbReference type="Proteomes" id="UP000485058">
    <property type="component" value="Unassembled WGS sequence"/>
</dbReference>
<organism evidence="2 3">
    <name type="scientific">Haematococcus lacustris</name>
    <name type="common">Green alga</name>
    <name type="synonym">Haematococcus pluvialis</name>
    <dbReference type="NCBI Taxonomy" id="44745"/>
    <lineage>
        <taxon>Eukaryota</taxon>
        <taxon>Viridiplantae</taxon>
        <taxon>Chlorophyta</taxon>
        <taxon>core chlorophytes</taxon>
        <taxon>Chlorophyceae</taxon>
        <taxon>CS clade</taxon>
        <taxon>Chlamydomonadales</taxon>
        <taxon>Haematococcaceae</taxon>
        <taxon>Haematococcus</taxon>
    </lineage>
</organism>
<evidence type="ECO:0000256" key="1">
    <source>
        <dbReference type="SAM" id="MobiDB-lite"/>
    </source>
</evidence>
<protein>
    <submittedName>
        <fullName evidence="2">Uncharacterized protein</fullName>
    </submittedName>
</protein>
<feature type="region of interest" description="Disordered" evidence="1">
    <location>
        <begin position="81"/>
        <end position="117"/>
    </location>
</feature>
<proteinExistence type="predicted"/>
<name>A0A699YXX1_HAELA</name>
<dbReference type="EMBL" id="BLLF01000400">
    <property type="protein sequence ID" value="GFH11409.1"/>
    <property type="molecule type" value="Genomic_DNA"/>
</dbReference>
<comment type="caution">
    <text evidence="2">The sequence shown here is derived from an EMBL/GenBank/DDBJ whole genome shotgun (WGS) entry which is preliminary data.</text>
</comment>